<dbReference type="AlphaFoldDB" id="A0A0F9EC42"/>
<proteinExistence type="predicted"/>
<dbReference type="EMBL" id="LAZR01028052">
    <property type="protein sequence ID" value="KKL63771.1"/>
    <property type="molecule type" value="Genomic_DNA"/>
</dbReference>
<evidence type="ECO:0000256" key="1">
    <source>
        <dbReference type="SAM" id="MobiDB-lite"/>
    </source>
</evidence>
<gene>
    <name evidence="3" type="ORF">LCGC14_2171760</name>
</gene>
<dbReference type="Gene3D" id="3.90.1530.10">
    <property type="entry name" value="Conserved hypothetical protein from pyrococcus furiosus pfu- 392566-001, ParB domain"/>
    <property type="match status" value="1"/>
</dbReference>
<dbReference type="PANTHER" id="PTHR33375:SF1">
    <property type="entry name" value="CHROMOSOME-PARTITIONING PROTEIN PARB-RELATED"/>
    <property type="match status" value="1"/>
</dbReference>
<dbReference type="InterPro" id="IPR036086">
    <property type="entry name" value="ParB/Sulfiredoxin_sf"/>
</dbReference>
<dbReference type="SUPFAM" id="SSF110849">
    <property type="entry name" value="ParB/Sulfiredoxin"/>
    <property type="match status" value="1"/>
</dbReference>
<accession>A0A0F9EC42</accession>
<protein>
    <recommendedName>
        <fullName evidence="2">ParB-like N-terminal domain-containing protein</fullName>
    </recommendedName>
</protein>
<dbReference type="GO" id="GO:0005694">
    <property type="term" value="C:chromosome"/>
    <property type="evidence" value="ECO:0007669"/>
    <property type="project" value="TreeGrafter"/>
</dbReference>
<dbReference type="Pfam" id="PF02195">
    <property type="entry name" value="ParB_N"/>
    <property type="match status" value="1"/>
</dbReference>
<sequence>MGLVTARLDSLNPNPFWPEKGYDQDRLDALAASIRAVGFWGSFVVREVAPGCYQIPFAHHRWKAASDHYGPEHEVSIDLQDLTDDDMVKMVVLENDPAYSRTFYDTLMGVRSVLDATAEGRIILGDDASSPEQPPTALKISTFLGRNQDNGMGGERAGEDVATAVRAWKNVILPMGVKPQVFKKLGIQSGARVLKLAEAVYARALWKNADAEDPEAAANKAAVKAVADATEALAEGTATVEFIEPKKEKKEAMSDSVRLDRAIAKEERDYLQGEAWDRIMAATLNSPKRKKKLEDEMERSGKRNANRLAELRGQK</sequence>
<organism evidence="3">
    <name type="scientific">marine sediment metagenome</name>
    <dbReference type="NCBI Taxonomy" id="412755"/>
    <lineage>
        <taxon>unclassified sequences</taxon>
        <taxon>metagenomes</taxon>
        <taxon>ecological metagenomes</taxon>
    </lineage>
</organism>
<dbReference type="GO" id="GO:0007059">
    <property type="term" value="P:chromosome segregation"/>
    <property type="evidence" value="ECO:0007669"/>
    <property type="project" value="TreeGrafter"/>
</dbReference>
<evidence type="ECO:0000259" key="2">
    <source>
        <dbReference type="Pfam" id="PF02195"/>
    </source>
</evidence>
<dbReference type="InterPro" id="IPR050336">
    <property type="entry name" value="Chromosome_partition/occlusion"/>
</dbReference>
<comment type="caution">
    <text evidence="3">The sequence shown here is derived from an EMBL/GenBank/DDBJ whole genome shotgun (WGS) entry which is preliminary data.</text>
</comment>
<dbReference type="PANTHER" id="PTHR33375">
    <property type="entry name" value="CHROMOSOME-PARTITIONING PROTEIN PARB-RELATED"/>
    <property type="match status" value="1"/>
</dbReference>
<dbReference type="InterPro" id="IPR003115">
    <property type="entry name" value="ParB_N"/>
</dbReference>
<name>A0A0F9EC42_9ZZZZ</name>
<evidence type="ECO:0000313" key="3">
    <source>
        <dbReference type="EMBL" id="KKL63771.1"/>
    </source>
</evidence>
<feature type="region of interest" description="Disordered" evidence="1">
    <location>
        <begin position="287"/>
        <end position="315"/>
    </location>
</feature>
<feature type="domain" description="ParB-like N-terminal" evidence="2">
    <location>
        <begin position="6"/>
        <end position="95"/>
    </location>
</feature>
<reference evidence="3" key="1">
    <citation type="journal article" date="2015" name="Nature">
        <title>Complex archaea that bridge the gap between prokaryotes and eukaryotes.</title>
        <authorList>
            <person name="Spang A."/>
            <person name="Saw J.H."/>
            <person name="Jorgensen S.L."/>
            <person name="Zaremba-Niedzwiedzka K."/>
            <person name="Martijn J."/>
            <person name="Lind A.E."/>
            <person name="van Eijk R."/>
            <person name="Schleper C."/>
            <person name="Guy L."/>
            <person name="Ettema T.J."/>
        </authorList>
    </citation>
    <scope>NUCLEOTIDE SEQUENCE</scope>
</reference>
<feature type="compositionally biased region" description="Basic and acidic residues" evidence="1">
    <location>
        <begin position="292"/>
        <end position="301"/>
    </location>
</feature>